<gene>
    <name evidence="1" type="ORF">FTOL_12537</name>
</gene>
<dbReference type="AlphaFoldDB" id="A0AAE8MM90"/>
<keyword evidence="2" id="KW-1185">Reference proteome</keyword>
<evidence type="ECO:0000313" key="2">
    <source>
        <dbReference type="Proteomes" id="UP001187734"/>
    </source>
</evidence>
<dbReference type="Proteomes" id="UP001187734">
    <property type="component" value="Unassembled WGS sequence"/>
</dbReference>
<comment type="caution">
    <text evidence="1">The sequence shown here is derived from an EMBL/GenBank/DDBJ whole genome shotgun (WGS) entry which is preliminary data.</text>
</comment>
<reference evidence="1" key="1">
    <citation type="submission" date="2018-03" db="EMBL/GenBank/DDBJ databases">
        <authorList>
            <person name="Guldener U."/>
        </authorList>
    </citation>
    <scope>NUCLEOTIDE SEQUENCE</scope>
</reference>
<accession>A0AAE8MM90</accession>
<proteinExistence type="predicted"/>
<organism evidence="1 2">
    <name type="scientific">Fusarium torulosum</name>
    <dbReference type="NCBI Taxonomy" id="33205"/>
    <lineage>
        <taxon>Eukaryota</taxon>
        <taxon>Fungi</taxon>
        <taxon>Dikarya</taxon>
        <taxon>Ascomycota</taxon>
        <taxon>Pezizomycotina</taxon>
        <taxon>Sordariomycetes</taxon>
        <taxon>Hypocreomycetidae</taxon>
        <taxon>Hypocreales</taxon>
        <taxon>Nectriaceae</taxon>
        <taxon>Fusarium</taxon>
    </lineage>
</organism>
<evidence type="ECO:0000313" key="1">
    <source>
        <dbReference type="EMBL" id="SPJ88068.1"/>
    </source>
</evidence>
<sequence length="303" mass="33944">MAARDKFLLLDPKNLLPAKFIPSLLGRICDNVNQPWSNYFPEDPSSFYNSSAAPFHIEAKSTSLLLGRDTTADARFLIEKILSVEREKAKQPEANWFAERARVFNLPQEKKVLRNILQDPQLKEEAERFLYENGNMYMITGFVTVINASCNVRDTNHSAVGFEASITKALEAAILAVGGIPVELPTISAQWRNKSDQSANWSAIYAGESIVAIRCRQLGRKGWILSRLLKGEIKMQKHSDMRGAGDMMFGPGDDDNEEEIEEWEDYKSNGLEEDEEGEVVFSPSLEPECQEHDGNVIASLGLS</sequence>
<name>A0AAE8MM90_9HYPO</name>
<protein>
    <submittedName>
        <fullName evidence="1">Uncharacterized protein</fullName>
    </submittedName>
</protein>
<dbReference type="EMBL" id="ONZP01000608">
    <property type="protein sequence ID" value="SPJ88068.1"/>
    <property type="molecule type" value="Genomic_DNA"/>
</dbReference>